<dbReference type="EMBL" id="KB467909">
    <property type="protein sequence ID" value="PCH37092.1"/>
    <property type="molecule type" value="Genomic_DNA"/>
</dbReference>
<gene>
    <name evidence="2" type="ORF">WOLCODRAFT_20912</name>
</gene>
<keyword evidence="3" id="KW-1185">Reference proteome</keyword>
<dbReference type="Proteomes" id="UP000218811">
    <property type="component" value="Unassembled WGS sequence"/>
</dbReference>
<proteinExistence type="predicted"/>
<evidence type="ECO:0000313" key="3">
    <source>
        <dbReference type="Proteomes" id="UP000218811"/>
    </source>
</evidence>
<reference evidence="2 3" key="1">
    <citation type="journal article" date="2012" name="Science">
        <title>The Paleozoic origin of enzymatic lignin decomposition reconstructed from 31 fungal genomes.</title>
        <authorList>
            <person name="Floudas D."/>
            <person name="Binder M."/>
            <person name="Riley R."/>
            <person name="Barry K."/>
            <person name="Blanchette R.A."/>
            <person name="Henrissat B."/>
            <person name="Martinez A.T."/>
            <person name="Otillar R."/>
            <person name="Spatafora J.W."/>
            <person name="Yadav J.S."/>
            <person name="Aerts A."/>
            <person name="Benoit I."/>
            <person name="Boyd A."/>
            <person name="Carlson A."/>
            <person name="Copeland A."/>
            <person name="Coutinho P.M."/>
            <person name="de Vries R.P."/>
            <person name="Ferreira P."/>
            <person name="Findley K."/>
            <person name="Foster B."/>
            <person name="Gaskell J."/>
            <person name="Glotzer D."/>
            <person name="Gorecki P."/>
            <person name="Heitman J."/>
            <person name="Hesse C."/>
            <person name="Hori C."/>
            <person name="Igarashi K."/>
            <person name="Jurgens J.A."/>
            <person name="Kallen N."/>
            <person name="Kersten P."/>
            <person name="Kohler A."/>
            <person name="Kuees U."/>
            <person name="Kumar T.K.A."/>
            <person name="Kuo A."/>
            <person name="LaButti K."/>
            <person name="Larrondo L.F."/>
            <person name="Lindquist E."/>
            <person name="Ling A."/>
            <person name="Lombard V."/>
            <person name="Lucas S."/>
            <person name="Lundell T."/>
            <person name="Martin R."/>
            <person name="McLaughlin D.J."/>
            <person name="Morgenstern I."/>
            <person name="Morin E."/>
            <person name="Murat C."/>
            <person name="Nagy L.G."/>
            <person name="Nolan M."/>
            <person name="Ohm R.A."/>
            <person name="Patyshakuliyeva A."/>
            <person name="Rokas A."/>
            <person name="Ruiz-Duenas F.J."/>
            <person name="Sabat G."/>
            <person name="Salamov A."/>
            <person name="Samejima M."/>
            <person name="Schmutz J."/>
            <person name="Slot J.C."/>
            <person name="St John F."/>
            <person name="Stenlid J."/>
            <person name="Sun H."/>
            <person name="Sun S."/>
            <person name="Syed K."/>
            <person name="Tsang A."/>
            <person name="Wiebenga A."/>
            <person name="Young D."/>
            <person name="Pisabarro A."/>
            <person name="Eastwood D.C."/>
            <person name="Martin F."/>
            <person name="Cullen D."/>
            <person name="Grigoriev I.V."/>
            <person name="Hibbett D.S."/>
        </authorList>
    </citation>
    <scope>NUCLEOTIDE SEQUENCE [LARGE SCALE GENOMIC DNA]</scope>
    <source>
        <strain evidence="2 3">MD-104</strain>
    </source>
</reference>
<evidence type="ECO:0000256" key="1">
    <source>
        <dbReference type="SAM" id="MobiDB-lite"/>
    </source>
</evidence>
<evidence type="ECO:0000313" key="2">
    <source>
        <dbReference type="EMBL" id="PCH37092.1"/>
    </source>
</evidence>
<accession>A0A2H3J4B3</accession>
<protein>
    <submittedName>
        <fullName evidence="2">Uncharacterized protein</fullName>
    </submittedName>
</protein>
<sequence>MPPLSIRAGTCTAFITVNLFPAIEFTFSGEARRCISVASNGRPPLSRDAREFQDVAIEILRVGPSATRTSTIIQLAQYLHLHASRRRAGSHAPCGRRLLSPLREAGRACLVAMHTQAGVHGHAAGCAPSALAVARLARVEAVALGARPHQRGINPRLWRGAASAAAATIRTTTTCRRADGGCAAVQAQAVARRPSPAVRTARGASNAHRGARRPVPGAGAIGARAWMGIGELVVGGCRGGRMPVCGGLRARAGGSRAVQLVRMR</sequence>
<dbReference type="AlphaFoldDB" id="A0A2H3J4B3"/>
<feature type="region of interest" description="Disordered" evidence="1">
    <location>
        <begin position="193"/>
        <end position="215"/>
    </location>
</feature>
<organism evidence="2 3">
    <name type="scientific">Wolfiporia cocos (strain MD-104)</name>
    <name type="common">Brown rot fungus</name>
    <dbReference type="NCBI Taxonomy" id="742152"/>
    <lineage>
        <taxon>Eukaryota</taxon>
        <taxon>Fungi</taxon>
        <taxon>Dikarya</taxon>
        <taxon>Basidiomycota</taxon>
        <taxon>Agaricomycotina</taxon>
        <taxon>Agaricomycetes</taxon>
        <taxon>Polyporales</taxon>
        <taxon>Phaeolaceae</taxon>
        <taxon>Wolfiporia</taxon>
    </lineage>
</organism>
<name>A0A2H3J4B3_WOLCO</name>